<dbReference type="GeneID" id="106471701"/>
<evidence type="ECO:0000313" key="5">
    <source>
        <dbReference type="Proteomes" id="UP000694941"/>
    </source>
</evidence>
<organism evidence="5 6">
    <name type="scientific">Limulus polyphemus</name>
    <name type="common">Atlantic horseshoe crab</name>
    <dbReference type="NCBI Taxonomy" id="6850"/>
    <lineage>
        <taxon>Eukaryota</taxon>
        <taxon>Metazoa</taxon>
        <taxon>Ecdysozoa</taxon>
        <taxon>Arthropoda</taxon>
        <taxon>Chelicerata</taxon>
        <taxon>Merostomata</taxon>
        <taxon>Xiphosura</taxon>
        <taxon>Limulidae</taxon>
        <taxon>Limulus</taxon>
    </lineage>
</organism>
<dbReference type="SUPFAM" id="SSF47781">
    <property type="entry name" value="RuvA domain 2-like"/>
    <property type="match status" value="1"/>
</dbReference>
<evidence type="ECO:0000259" key="3">
    <source>
        <dbReference type="Pfam" id="PF12826"/>
    </source>
</evidence>
<name>A0ABM1BSF7_LIMPO</name>
<dbReference type="Pfam" id="PF17949">
    <property type="entry name" value="PND"/>
    <property type="match status" value="1"/>
</dbReference>
<dbReference type="InterPro" id="IPR041663">
    <property type="entry name" value="DisA/LigA_HHH"/>
</dbReference>
<dbReference type="InterPro" id="IPR040646">
    <property type="entry name" value="PND"/>
</dbReference>
<dbReference type="PANTHER" id="PTHR31786:SF2">
    <property type="entry name" value="FANCONI ANEMIA CORE COMPLEX-ASSOCIATED PROTEIN 24"/>
    <property type="match status" value="1"/>
</dbReference>
<dbReference type="InterPro" id="IPR010994">
    <property type="entry name" value="RuvA_2-like"/>
</dbReference>
<keyword evidence="5" id="KW-1185">Reference proteome</keyword>
<dbReference type="Gene3D" id="3.40.50.10130">
    <property type="match status" value="1"/>
</dbReference>
<dbReference type="CDD" id="cd20076">
    <property type="entry name" value="XPF_nuclease_FAAP24"/>
    <property type="match status" value="1"/>
</dbReference>
<dbReference type="Gene3D" id="1.10.150.20">
    <property type="entry name" value="5' to 3' exonuclease, C-terminal subdomain"/>
    <property type="match status" value="1"/>
</dbReference>
<keyword evidence="2" id="KW-0234">DNA repair</keyword>
<dbReference type="Proteomes" id="UP000694941">
    <property type="component" value="Unplaced"/>
</dbReference>
<dbReference type="Pfam" id="PF12826">
    <property type="entry name" value="HHH_2"/>
    <property type="match status" value="1"/>
</dbReference>
<evidence type="ECO:0000259" key="4">
    <source>
        <dbReference type="Pfam" id="PF17949"/>
    </source>
</evidence>
<sequence>MNSQYMSMKMAVNSNPHHKIDACSFSKNDSSQMTQTPVKKDILVPHGHIIISYKWRGTELAKALEKGVKVIISEQLGVVDFHPSSDVAVAYVSEVDIIAGTSFRRKLVKMRQADCMRGVVIVEKTPYTTQQFYSLQKFTVLELGLTLIPIANSSEAGQLLIQMVHAENRESCNPFRLKRQIPPMEVLLVRTLTCIPSLGDVKARALLQKFHSLQKVGQASEQELEIVVGKGSAQKVYDFFHKAST</sequence>
<protein>
    <submittedName>
        <fullName evidence="6">Fanconi anemia core complex-associated protein 24-like isoform X1</fullName>
    </submittedName>
</protein>
<keyword evidence="1" id="KW-0227">DNA damage</keyword>
<gene>
    <name evidence="6" type="primary">LOC106471701</name>
</gene>
<feature type="domain" description="Fanconi anemia core complex-associated protein 24 pseudonuclease" evidence="4">
    <location>
        <begin position="43"/>
        <end position="165"/>
    </location>
</feature>
<dbReference type="InterPro" id="IPR026985">
    <property type="entry name" value="FAAP24"/>
</dbReference>
<dbReference type="PANTHER" id="PTHR31786">
    <property type="entry name" value="FANCONI ANEMIA CORE COMPLEX-ASSOCIATED PROTEIN 24"/>
    <property type="match status" value="1"/>
</dbReference>
<feature type="domain" description="DisA/LigA helix-hairpin-helix motif" evidence="3">
    <location>
        <begin position="195"/>
        <end position="243"/>
    </location>
</feature>
<evidence type="ECO:0000256" key="1">
    <source>
        <dbReference type="ARBA" id="ARBA00022763"/>
    </source>
</evidence>
<reference evidence="6" key="1">
    <citation type="submission" date="2025-08" db="UniProtKB">
        <authorList>
            <consortium name="RefSeq"/>
        </authorList>
    </citation>
    <scope>IDENTIFICATION</scope>
    <source>
        <tissue evidence="6">Muscle</tissue>
    </source>
</reference>
<evidence type="ECO:0000256" key="2">
    <source>
        <dbReference type="ARBA" id="ARBA00023204"/>
    </source>
</evidence>
<evidence type="ECO:0000313" key="6">
    <source>
        <dbReference type="RefSeq" id="XP_013787776.1"/>
    </source>
</evidence>
<accession>A0ABM1BSF7</accession>
<proteinExistence type="predicted"/>
<dbReference type="RefSeq" id="XP_013787776.1">
    <property type="nucleotide sequence ID" value="XM_013932322.2"/>
</dbReference>